<comment type="caution">
    <text evidence="2">The sequence shown here is derived from an EMBL/GenBank/DDBJ whole genome shotgun (WGS) entry which is preliminary data.</text>
</comment>
<organism evidence="2 3">
    <name type="scientific">[Phormidium ambiguum] IAM M-71</name>
    <dbReference type="NCBI Taxonomy" id="454136"/>
    <lineage>
        <taxon>Bacteria</taxon>
        <taxon>Bacillati</taxon>
        <taxon>Cyanobacteriota</taxon>
        <taxon>Cyanophyceae</taxon>
        <taxon>Oscillatoriophycideae</taxon>
        <taxon>Aerosakkonematales</taxon>
        <taxon>Aerosakkonemataceae</taxon>
        <taxon>Floridanema</taxon>
    </lineage>
</organism>
<reference evidence="2 3" key="1">
    <citation type="submission" date="2016-11" db="EMBL/GenBank/DDBJ databases">
        <title>Draft Genome Sequences of Nine Cyanobacterial Strains from Diverse Habitats.</title>
        <authorList>
            <person name="Zhu T."/>
            <person name="Hou S."/>
            <person name="Lu X."/>
            <person name="Hess W.R."/>
        </authorList>
    </citation>
    <scope>NUCLEOTIDE SEQUENCE [LARGE SCALE GENOMIC DNA]</scope>
    <source>
        <strain evidence="2 3">IAM M-71</strain>
    </source>
</reference>
<dbReference type="InterPro" id="IPR029057">
    <property type="entry name" value="PRTase-like"/>
</dbReference>
<gene>
    <name evidence="2" type="ORF">NIES2119_05245</name>
</gene>
<feature type="domain" description="Phosphoribosyltransferase" evidence="1">
    <location>
        <begin position="12"/>
        <end position="178"/>
    </location>
</feature>
<protein>
    <submittedName>
        <fullName evidence="2">Phosphoribosyl transferase</fullName>
    </submittedName>
</protein>
<dbReference type="OrthoDB" id="9810066at2"/>
<dbReference type="SUPFAM" id="SSF53271">
    <property type="entry name" value="PRTase-like"/>
    <property type="match status" value="1"/>
</dbReference>
<evidence type="ECO:0000313" key="3">
    <source>
        <dbReference type="Proteomes" id="UP000185860"/>
    </source>
</evidence>
<keyword evidence="2" id="KW-0808">Transferase</keyword>
<dbReference type="Proteomes" id="UP000185860">
    <property type="component" value="Unassembled WGS sequence"/>
</dbReference>
<accession>A0A1U7IQH7</accession>
<dbReference type="Gene3D" id="3.40.50.2020">
    <property type="match status" value="1"/>
</dbReference>
<dbReference type="AlphaFoldDB" id="A0A1U7IQH7"/>
<dbReference type="STRING" id="454136.NIES2119_05245"/>
<proteinExistence type="predicted"/>
<name>A0A1U7IQH7_9CYAN</name>
<dbReference type="InterPro" id="IPR000836">
    <property type="entry name" value="PRTase_dom"/>
</dbReference>
<evidence type="ECO:0000259" key="1">
    <source>
        <dbReference type="Pfam" id="PF00156"/>
    </source>
</evidence>
<dbReference type="GO" id="GO:0016740">
    <property type="term" value="F:transferase activity"/>
    <property type="evidence" value="ECO:0007669"/>
    <property type="project" value="UniProtKB-KW"/>
</dbReference>
<dbReference type="Pfam" id="PF00156">
    <property type="entry name" value="Pribosyltran"/>
    <property type="match status" value="1"/>
</dbReference>
<sequence length="218" mass="24167">MTPFRDRTQAGQLLAEKLTNYANNPDVLVLALPRGGVPVAFEVAKTLKVPMDVFLVRKLGVPNQRELAMGALASGGVCFLNEEIIRSFNISQKAIDFVKEQETKELERRKKLYRQNLPEPNFSDRTIILIDDGLATGATMRAAVIALKLHEPKRIVVAIPVAALESLSEFGAEVDEVVSVILPERLWAIGNWYENFSQTTDKEVCSLLEQANCQLSAT</sequence>
<dbReference type="Gene3D" id="3.30.1310.20">
    <property type="entry name" value="PRTase-like"/>
    <property type="match status" value="1"/>
</dbReference>
<evidence type="ECO:0000313" key="2">
    <source>
        <dbReference type="EMBL" id="OKH39670.1"/>
    </source>
</evidence>
<dbReference type="RefSeq" id="WP_073592391.1">
    <property type="nucleotide sequence ID" value="NZ_MRCE01000004.1"/>
</dbReference>
<dbReference type="EMBL" id="MRCE01000004">
    <property type="protein sequence ID" value="OKH39670.1"/>
    <property type="molecule type" value="Genomic_DNA"/>
</dbReference>
<dbReference type="CDD" id="cd06223">
    <property type="entry name" value="PRTases_typeI"/>
    <property type="match status" value="1"/>
</dbReference>